<evidence type="ECO:0000313" key="2">
    <source>
        <dbReference type="Proteomes" id="UP000250429"/>
    </source>
</evidence>
<dbReference type="Proteomes" id="UP000250429">
    <property type="component" value="Unassembled WGS sequence"/>
</dbReference>
<accession>A0A329U797</accession>
<comment type="caution">
    <text evidence="1">The sequence shown here is derived from an EMBL/GenBank/DDBJ whole genome shotgun (WGS) entry which is preliminary data.</text>
</comment>
<organism evidence="1 2">
    <name type="scientific">Faecalibacterium hattorii</name>
    <dbReference type="NCBI Taxonomy" id="2935520"/>
    <lineage>
        <taxon>Bacteria</taxon>
        <taxon>Bacillati</taxon>
        <taxon>Bacillota</taxon>
        <taxon>Clostridia</taxon>
        <taxon>Eubacteriales</taxon>
        <taxon>Oscillospiraceae</taxon>
        <taxon>Faecalibacterium</taxon>
    </lineage>
</organism>
<dbReference type="AlphaFoldDB" id="A0A329U797"/>
<reference evidence="1 2" key="1">
    <citation type="submission" date="2018-02" db="EMBL/GenBank/DDBJ databases">
        <title>Complete genome sequencing of Faecalibacterium prausnitzii strains isolated from the human gut.</title>
        <authorList>
            <person name="Fitzgerald B.C."/>
            <person name="Shkoporov A.N."/>
            <person name="Ross P.R."/>
            <person name="Hill C."/>
        </authorList>
    </citation>
    <scope>NUCLEOTIDE SEQUENCE [LARGE SCALE GENOMIC DNA]</scope>
    <source>
        <strain evidence="1 2">APC922/41-1</strain>
    </source>
</reference>
<protein>
    <submittedName>
        <fullName evidence="1">Uncharacterized protein</fullName>
    </submittedName>
</protein>
<dbReference type="RefSeq" id="WP_112146167.1">
    <property type="nucleotide sequence ID" value="NZ_PRLC01000017.1"/>
</dbReference>
<evidence type="ECO:0000313" key="1">
    <source>
        <dbReference type="EMBL" id="RAW57359.1"/>
    </source>
</evidence>
<dbReference type="EMBL" id="PRLC01000017">
    <property type="protein sequence ID" value="RAW57359.1"/>
    <property type="molecule type" value="Genomic_DNA"/>
</dbReference>
<name>A0A329U797_9FIRM</name>
<keyword evidence="2" id="KW-1185">Reference proteome</keyword>
<gene>
    <name evidence="1" type="ORF">C4N23_11430</name>
</gene>
<proteinExistence type="predicted"/>
<sequence>MGVAVDGLCPPSADLRRNQWCTFSFLPQQWCCTIKVDTGNSKSQYIEKEKQEARRDGSESRVDRLEELEPYDAGNMALSLGGDLGSCFIQPDRKYMENDMQSIMNAELDLRAIQTIF</sequence>